<accession>A0A433DMD6</accession>
<dbReference type="Proteomes" id="UP000268093">
    <property type="component" value="Unassembled WGS sequence"/>
</dbReference>
<evidence type="ECO:0000256" key="1">
    <source>
        <dbReference type="SAM" id="MobiDB-lite"/>
    </source>
</evidence>
<protein>
    <submittedName>
        <fullName evidence="2">Uncharacterized protein</fullName>
    </submittedName>
</protein>
<dbReference type="AlphaFoldDB" id="A0A433DMD6"/>
<sequence length="630" mass="70539">MSLPEEEKEDTELVEFHQLGKKIAEFINNKDRLVTLMPAYLLGDINWDTYSLGIRLFMRWQLDEHELQNVNKIIEKYGKAFRGVEQLVFVGVAASDGKPSDGSNNEGKEDDGHGRRIGQNDGKNNIYQSRDSDAGPAENQAQSSRKHQSNEGGDSCSGGVGPSDLDNFGEGSTFLRTGAGGAGRSQNTSGNDDEGGDDGGLSRREEIDSTQLMLQNWSRLFGSFCERLCCCPSEEFRYHRIAEVEENLQLEVLAPSCAVDGSREDVTNECKETITSPLPPKPSHPFDKSCQITLTSSAPESSNEITATAAGLHISTEEIDPDSNACASRPKIMNDIKGTNVSQGINATGSVFHNSNVNVFNENFPSARTHDVPEEPKFTVNVSTFSKATLKGKEQEFTINFILKITISKFSHKLELSKIIFEGGTQHLTDNERYILNNFRIKFSSGTVNASFGNIQPLEKAKDYRRIKHTACRGIYQWHHNIDDVNVLLDLRHDLETHSAEYEWMGAEPTEYSIDIRVNLLVVRNLTRGMRRDIMDIFRKDHDLVNHVSMRVNIPRHDKENIKYETPQCTWKVATEVEHGEQGSGLMNIPNEFSQLSSCTKRCCQLVAGIYAIEHLQCSNKRCKHLINSN</sequence>
<evidence type="ECO:0000313" key="2">
    <source>
        <dbReference type="EMBL" id="RUP52050.1"/>
    </source>
</evidence>
<proteinExistence type="predicted"/>
<keyword evidence="3" id="KW-1185">Reference proteome</keyword>
<dbReference type="EMBL" id="RBNI01000228">
    <property type="protein sequence ID" value="RUP52050.1"/>
    <property type="molecule type" value="Genomic_DNA"/>
</dbReference>
<name>A0A433DMD6_9FUNG</name>
<evidence type="ECO:0000313" key="3">
    <source>
        <dbReference type="Proteomes" id="UP000268093"/>
    </source>
</evidence>
<feature type="region of interest" description="Disordered" evidence="1">
    <location>
        <begin position="94"/>
        <end position="203"/>
    </location>
</feature>
<organism evidence="2 3">
    <name type="scientific">Jimgerdemannia flammicorona</name>
    <dbReference type="NCBI Taxonomy" id="994334"/>
    <lineage>
        <taxon>Eukaryota</taxon>
        <taxon>Fungi</taxon>
        <taxon>Fungi incertae sedis</taxon>
        <taxon>Mucoromycota</taxon>
        <taxon>Mucoromycotina</taxon>
        <taxon>Endogonomycetes</taxon>
        <taxon>Endogonales</taxon>
        <taxon>Endogonaceae</taxon>
        <taxon>Jimgerdemannia</taxon>
    </lineage>
</organism>
<comment type="caution">
    <text evidence="2">The sequence shown here is derived from an EMBL/GenBank/DDBJ whole genome shotgun (WGS) entry which is preliminary data.</text>
</comment>
<reference evidence="2 3" key="1">
    <citation type="journal article" date="2018" name="New Phytol.">
        <title>Phylogenomics of Endogonaceae and evolution of mycorrhizas within Mucoromycota.</title>
        <authorList>
            <person name="Chang Y."/>
            <person name="Desiro A."/>
            <person name="Na H."/>
            <person name="Sandor L."/>
            <person name="Lipzen A."/>
            <person name="Clum A."/>
            <person name="Barry K."/>
            <person name="Grigoriev I.V."/>
            <person name="Martin F.M."/>
            <person name="Stajich J.E."/>
            <person name="Smith M.E."/>
            <person name="Bonito G."/>
            <person name="Spatafora J.W."/>
        </authorList>
    </citation>
    <scope>NUCLEOTIDE SEQUENCE [LARGE SCALE GENOMIC DNA]</scope>
    <source>
        <strain evidence="2 3">GMNB39</strain>
    </source>
</reference>
<gene>
    <name evidence="2" type="ORF">BC936DRAFT_142465</name>
</gene>